<dbReference type="EMBL" id="ML996083">
    <property type="protein sequence ID" value="KAF2155278.1"/>
    <property type="molecule type" value="Genomic_DNA"/>
</dbReference>
<evidence type="ECO:0008006" key="4">
    <source>
        <dbReference type="Google" id="ProtNLM"/>
    </source>
</evidence>
<organism evidence="2 3">
    <name type="scientific">Myriangium duriaei CBS 260.36</name>
    <dbReference type="NCBI Taxonomy" id="1168546"/>
    <lineage>
        <taxon>Eukaryota</taxon>
        <taxon>Fungi</taxon>
        <taxon>Dikarya</taxon>
        <taxon>Ascomycota</taxon>
        <taxon>Pezizomycotina</taxon>
        <taxon>Dothideomycetes</taxon>
        <taxon>Dothideomycetidae</taxon>
        <taxon>Myriangiales</taxon>
        <taxon>Myriangiaceae</taxon>
        <taxon>Myriangium</taxon>
    </lineage>
</organism>
<evidence type="ECO:0000256" key="1">
    <source>
        <dbReference type="SAM" id="MobiDB-lite"/>
    </source>
</evidence>
<evidence type="ECO:0000313" key="3">
    <source>
        <dbReference type="Proteomes" id="UP000799439"/>
    </source>
</evidence>
<comment type="caution">
    <text evidence="2">The sequence shown here is derived from an EMBL/GenBank/DDBJ whole genome shotgun (WGS) entry which is preliminary data.</text>
</comment>
<dbReference type="GO" id="GO:0006310">
    <property type="term" value="P:DNA recombination"/>
    <property type="evidence" value="ECO:0007669"/>
    <property type="project" value="TreeGrafter"/>
</dbReference>
<feature type="compositionally biased region" description="Polar residues" evidence="1">
    <location>
        <begin position="35"/>
        <end position="50"/>
    </location>
</feature>
<dbReference type="Gene3D" id="6.10.140.1020">
    <property type="match status" value="1"/>
</dbReference>
<feature type="compositionally biased region" description="Basic residues" evidence="1">
    <location>
        <begin position="1"/>
        <end position="10"/>
    </location>
</feature>
<dbReference type="OrthoDB" id="27934at2759"/>
<dbReference type="AlphaFoldDB" id="A0A9P4MJJ0"/>
<keyword evidence="3" id="KW-1185">Reference proteome</keyword>
<accession>A0A9P4MJJ0</accession>
<feature type="compositionally biased region" description="Low complexity" evidence="1">
    <location>
        <begin position="55"/>
        <end position="82"/>
    </location>
</feature>
<sequence>MTTPLAKRRRIDGTSGVNKPFRSPLRTAPPPTPTLKHNGNNPSKPSQLSRSQEEQPLAPALPSPAATQPTTQLQPQTRHLLPSITSPDPVPEQDREIPDSDSEAATPLALPSSPNHPTPCTPYQSSVKAPPSSPTRPSIRELTDIKALEDQIALLQSHPCFSIRRDTNPVTLKRLTDKWARAARDAAEILLPVMRERQSHDVLRGTRAVRRERDEDKHEAWKEAVKERERMLEAGVGEGGETMGAVEKGRVEGEVKDLKRLIAMGEEAEDQEEETGDVGFGMGELLKVLGVRKDVLGWDDEKDEWRE</sequence>
<name>A0A9P4MJJ0_9PEZI</name>
<proteinExistence type="predicted"/>
<evidence type="ECO:0000313" key="2">
    <source>
        <dbReference type="EMBL" id="KAF2155278.1"/>
    </source>
</evidence>
<reference evidence="2" key="1">
    <citation type="journal article" date="2020" name="Stud. Mycol.">
        <title>101 Dothideomycetes genomes: a test case for predicting lifestyles and emergence of pathogens.</title>
        <authorList>
            <person name="Haridas S."/>
            <person name="Albert R."/>
            <person name="Binder M."/>
            <person name="Bloem J."/>
            <person name="Labutti K."/>
            <person name="Salamov A."/>
            <person name="Andreopoulos B."/>
            <person name="Baker S."/>
            <person name="Barry K."/>
            <person name="Bills G."/>
            <person name="Bluhm B."/>
            <person name="Cannon C."/>
            <person name="Castanera R."/>
            <person name="Culley D."/>
            <person name="Daum C."/>
            <person name="Ezra D."/>
            <person name="Gonzalez J."/>
            <person name="Henrissat B."/>
            <person name="Kuo A."/>
            <person name="Liang C."/>
            <person name="Lipzen A."/>
            <person name="Lutzoni F."/>
            <person name="Magnuson J."/>
            <person name="Mondo S."/>
            <person name="Nolan M."/>
            <person name="Ohm R."/>
            <person name="Pangilinan J."/>
            <person name="Park H.-J."/>
            <person name="Ramirez L."/>
            <person name="Alfaro M."/>
            <person name="Sun H."/>
            <person name="Tritt A."/>
            <person name="Yoshinaga Y."/>
            <person name="Zwiers L.-H."/>
            <person name="Turgeon B."/>
            <person name="Goodwin S."/>
            <person name="Spatafora J."/>
            <person name="Crous P."/>
            <person name="Grigoriev I."/>
        </authorList>
    </citation>
    <scope>NUCLEOTIDE SEQUENCE</scope>
    <source>
        <strain evidence="2">CBS 260.36</strain>
    </source>
</reference>
<feature type="region of interest" description="Disordered" evidence="1">
    <location>
        <begin position="1"/>
        <end position="142"/>
    </location>
</feature>
<gene>
    <name evidence="2" type="ORF">K461DRAFT_266568</name>
</gene>
<dbReference type="PANTHER" id="PTHR28527">
    <property type="entry name" value="MATING-TYPE SWITCHING PROTEIN SWI2-RELATED"/>
    <property type="match status" value="1"/>
</dbReference>
<dbReference type="Proteomes" id="UP000799439">
    <property type="component" value="Unassembled WGS sequence"/>
</dbReference>
<protein>
    <recommendedName>
        <fullName evidence="4">Swi5-dependent recombination DNA repair protein 1</fullName>
    </recommendedName>
</protein>
<dbReference type="PANTHER" id="PTHR28527:SF1">
    <property type="entry name" value="SWI5-DEPENDENT RECOMBINATION DNA REPAIR PROTEIN 1"/>
    <property type="match status" value="1"/>
</dbReference>